<evidence type="ECO:0000313" key="2">
    <source>
        <dbReference type="EMBL" id="PJC23434.1"/>
    </source>
</evidence>
<evidence type="ECO:0000256" key="1">
    <source>
        <dbReference type="SAM" id="Phobius"/>
    </source>
</evidence>
<name>A0A2M8EL14_UNCKA</name>
<keyword evidence="1" id="KW-0812">Transmembrane</keyword>
<dbReference type="Proteomes" id="UP000229756">
    <property type="component" value="Unassembled WGS sequence"/>
</dbReference>
<accession>A0A2M8EL14</accession>
<gene>
    <name evidence="2" type="ORF">CO058_03305</name>
</gene>
<sequence>MKKINYKGILIIFMFITALTVLYITFSDEIDNKLNINKKADYPLATVDILPDIKQDLNITSIGNPSISIVNQFNTSAFSNLPKEAPMYTYEKSTYLKKENELNLFKTFGLQNIPYQPRQDDLLGRSVSVSNGTASLSIYEDQGMMSYSKNVVGELSYFTSITDPQIYRNKAESYLNSIGIDLSSFVFSKTKYYSIAGPEAEETSSPTRAKIIEVLFLAKANELPIIDNSTDPSGNLVRVWLDVNQNIVRVDYQDTGKIGTKTSVFKLKTTDQIVNGINQGKLKIIKTETPFGQKIKSTNIQSLKLAYYAIDGLLVPVYILQAQSITETGATGPTYLIMEAVEK</sequence>
<feature type="transmembrane region" description="Helical" evidence="1">
    <location>
        <begin position="9"/>
        <end position="26"/>
    </location>
</feature>
<dbReference type="AlphaFoldDB" id="A0A2M8EL14"/>
<comment type="caution">
    <text evidence="2">The sequence shown here is derived from an EMBL/GenBank/DDBJ whole genome shotgun (WGS) entry which is preliminary data.</text>
</comment>
<proteinExistence type="predicted"/>
<dbReference type="EMBL" id="PFSJ01000025">
    <property type="protein sequence ID" value="PJC23434.1"/>
    <property type="molecule type" value="Genomic_DNA"/>
</dbReference>
<organism evidence="2 3">
    <name type="scientific">candidate division WWE3 bacterium CG_4_9_14_0_2_um_filter_35_11</name>
    <dbReference type="NCBI Taxonomy" id="1975077"/>
    <lineage>
        <taxon>Bacteria</taxon>
        <taxon>Katanobacteria</taxon>
    </lineage>
</organism>
<protein>
    <submittedName>
        <fullName evidence="2">Uncharacterized protein</fullName>
    </submittedName>
</protein>
<reference evidence="3" key="1">
    <citation type="submission" date="2017-09" db="EMBL/GenBank/DDBJ databases">
        <title>Depth-based differentiation of microbial function through sediment-hosted aquifers and enrichment of novel symbionts in the deep terrestrial subsurface.</title>
        <authorList>
            <person name="Probst A.J."/>
            <person name="Ladd B."/>
            <person name="Jarett J.K."/>
            <person name="Geller-Mcgrath D.E."/>
            <person name="Sieber C.M.K."/>
            <person name="Emerson J.B."/>
            <person name="Anantharaman K."/>
            <person name="Thomas B.C."/>
            <person name="Malmstrom R."/>
            <person name="Stieglmeier M."/>
            <person name="Klingl A."/>
            <person name="Woyke T."/>
            <person name="Ryan C.M."/>
            <person name="Banfield J.F."/>
        </authorList>
    </citation>
    <scope>NUCLEOTIDE SEQUENCE [LARGE SCALE GENOMIC DNA]</scope>
</reference>
<evidence type="ECO:0000313" key="3">
    <source>
        <dbReference type="Proteomes" id="UP000229756"/>
    </source>
</evidence>
<keyword evidence="1" id="KW-1133">Transmembrane helix</keyword>
<keyword evidence="1" id="KW-0472">Membrane</keyword>